<dbReference type="InParanoid" id="A0A3Q3E5W6"/>
<protein>
    <recommendedName>
        <fullName evidence="8">C2H2-type domain-containing protein</fullName>
    </recommendedName>
</protein>
<keyword evidence="3" id="KW-0677">Repeat</keyword>
<dbReference type="Proteomes" id="UP000261660">
    <property type="component" value="Unplaced"/>
</dbReference>
<comment type="subcellular location">
    <subcellularLocation>
        <location evidence="1">Nucleus</location>
    </subcellularLocation>
</comment>
<dbReference type="PANTHER" id="PTHR16515:SF49">
    <property type="entry name" value="GASTRULA ZINC FINGER PROTEIN XLCGF49.1-LIKE-RELATED"/>
    <property type="match status" value="1"/>
</dbReference>
<evidence type="ECO:0000256" key="3">
    <source>
        <dbReference type="ARBA" id="ARBA00022737"/>
    </source>
</evidence>
<dbReference type="InterPro" id="IPR050331">
    <property type="entry name" value="Zinc_finger"/>
</dbReference>
<evidence type="ECO:0000256" key="2">
    <source>
        <dbReference type="ARBA" id="ARBA00022723"/>
    </source>
</evidence>
<dbReference type="AlphaFoldDB" id="A0A3Q3E5W6"/>
<dbReference type="GO" id="GO:0008270">
    <property type="term" value="F:zinc ion binding"/>
    <property type="evidence" value="ECO:0007669"/>
    <property type="project" value="UniProtKB-KW"/>
</dbReference>
<dbReference type="PROSITE" id="PS00028">
    <property type="entry name" value="ZINC_FINGER_C2H2_1"/>
    <property type="match status" value="2"/>
</dbReference>
<dbReference type="SUPFAM" id="SSF57667">
    <property type="entry name" value="beta-beta-alpha zinc fingers"/>
    <property type="match status" value="1"/>
</dbReference>
<evidence type="ECO:0000256" key="7">
    <source>
        <dbReference type="PROSITE-ProRule" id="PRU00042"/>
    </source>
</evidence>
<dbReference type="FunFam" id="3.30.160.60:FF:000110">
    <property type="entry name" value="Zinc finger protein-like"/>
    <property type="match status" value="1"/>
</dbReference>
<dbReference type="InterPro" id="IPR013087">
    <property type="entry name" value="Znf_C2H2_type"/>
</dbReference>
<proteinExistence type="predicted"/>
<feature type="domain" description="C2H2-type" evidence="8">
    <location>
        <begin position="73"/>
        <end position="100"/>
    </location>
</feature>
<dbReference type="InterPro" id="IPR036236">
    <property type="entry name" value="Znf_C2H2_sf"/>
</dbReference>
<dbReference type="Ensembl" id="ENSLBET00000002517.1">
    <property type="protein sequence ID" value="ENSLBEP00000002383.1"/>
    <property type="gene ID" value="ENSLBEG00000001881.1"/>
</dbReference>
<accession>A0A3Q3E5W6</accession>
<dbReference type="FunFam" id="3.30.160.60:FF:000303">
    <property type="entry name" value="Zinc finger protein 41"/>
    <property type="match status" value="1"/>
</dbReference>
<keyword evidence="2" id="KW-0479">Metal-binding</keyword>
<dbReference type="GO" id="GO:1990837">
    <property type="term" value="F:sequence-specific double-stranded DNA binding"/>
    <property type="evidence" value="ECO:0007669"/>
    <property type="project" value="UniProtKB-ARBA"/>
</dbReference>
<organism evidence="9 10">
    <name type="scientific">Labrus bergylta</name>
    <name type="common">ballan wrasse</name>
    <dbReference type="NCBI Taxonomy" id="56723"/>
    <lineage>
        <taxon>Eukaryota</taxon>
        <taxon>Metazoa</taxon>
        <taxon>Chordata</taxon>
        <taxon>Craniata</taxon>
        <taxon>Vertebrata</taxon>
        <taxon>Euteleostomi</taxon>
        <taxon>Actinopterygii</taxon>
        <taxon>Neopterygii</taxon>
        <taxon>Teleostei</taxon>
        <taxon>Neoteleostei</taxon>
        <taxon>Acanthomorphata</taxon>
        <taxon>Eupercaria</taxon>
        <taxon>Labriformes</taxon>
        <taxon>Labridae</taxon>
        <taxon>Labrus</taxon>
    </lineage>
</organism>
<dbReference type="STRING" id="56723.ENSLBEP00000002383"/>
<sequence>MLYFKWYTAKCRKHNQIYTIEKIADGKTLRSLRCNLACQTVKKHFCCSVCNTGFTDSESLIKHMRVHVGQTQFRCSICDQEFVWRRHLTKHMEIHTSEKIYSCIPSC</sequence>
<keyword evidence="4 7" id="KW-0863">Zinc-finger</keyword>
<keyword evidence="5" id="KW-0862">Zinc</keyword>
<dbReference type="SMART" id="SM00355">
    <property type="entry name" value="ZnF_C2H2"/>
    <property type="match status" value="2"/>
</dbReference>
<dbReference type="Gene3D" id="3.30.160.60">
    <property type="entry name" value="Classic Zinc Finger"/>
    <property type="match status" value="2"/>
</dbReference>
<dbReference type="PANTHER" id="PTHR16515">
    <property type="entry name" value="PR DOMAIN ZINC FINGER PROTEIN"/>
    <property type="match status" value="1"/>
</dbReference>
<feature type="domain" description="C2H2-type" evidence="8">
    <location>
        <begin position="45"/>
        <end position="72"/>
    </location>
</feature>
<keyword evidence="10" id="KW-1185">Reference proteome</keyword>
<evidence type="ECO:0000313" key="9">
    <source>
        <dbReference type="Ensembl" id="ENSLBEP00000002383.1"/>
    </source>
</evidence>
<dbReference type="GO" id="GO:0005634">
    <property type="term" value="C:nucleus"/>
    <property type="evidence" value="ECO:0007669"/>
    <property type="project" value="UniProtKB-SubCell"/>
</dbReference>
<evidence type="ECO:0000259" key="8">
    <source>
        <dbReference type="PROSITE" id="PS50157"/>
    </source>
</evidence>
<dbReference type="GO" id="GO:0010468">
    <property type="term" value="P:regulation of gene expression"/>
    <property type="evidence" value="ECO:0007669"/>
    <property type="project" value="TreeGrafter"/>
</dbReference>
<keyword evidence="6" id="KW-0539">Nucleus</keyword>
<evidence type="ECO:0000256" key="5">
    <source>
        <dbReference type="ARBA" id="ARBA00022833"/>
    </source>
</evidence>
<dbReference type="PROSITE" id="PS50157">
    <property type="entry name" value="ZINC_FINGER_C2H2_2"/>
    <property type="match status" value="2"/>
</dbReference>
<reference evidence="9" key="2">
    <citation type="submission" date="2025-09" db="UniProtKB">
        <authorList>
            <consortium name="Ensembl"/>
        </authorList>
    </citation>
    <scope>IDENTIFICATION</scope>
</reference>
<name>A0A3Q3E5W6_9LABR</name>
<dbReference type="Pfam" id="PF13894">
    <property type="entry name" value="zf-C2H2_4"/>
    <property type="match status" value="1"/>
</dbReference>
<evidence type="ECO:0000313" key="10">
    <source>
        <dbReference type="Proteomes" id="UP000261660"/>
    </source>
</evidence>
<reference evidence="9" key="1">
    <citation type="submission" date="2025-08" db="UniProtKB">
        <authorList>
            <consortium name="Ensembl"/>
        </authorList>
    </citation>
    <scope>IDENTIFICATION</scope>
</reference>
<evidence type="ECO:0000256" key="6">
    <source>
        <dbReference type="ARBA" id="ARBA00023242"/>
    </source>
</evidence>
<dbReference type="Pfam" id="PF00096">
    <property type="entry name" value="zf-C2H2"/>
    <property type="match status" value="1"/>
</dbReference>
<evidence type="ECO:0000256" key="1">
    <source>
        <dbReference type="ARBA" id="ARBA00004123"/>
    </source>
</evidence>
<evidence type="ECO:0000256" key="4">
    <source>
        <dbReference type="ARBA" id="ARBA00022771"/>
    </source>
</evidence>